<keyword evidence="1" id="KW-0812">Transmembrane</keyword>
<feature type="non-terminal residue" evidence="2">
    <location>
        <position position="1"/>
    </location>
</feature>
<dbReference type="AlphaFoldDB" id="X6LW50"/>
<evidence type="ECO:0000256" key="1">
    <source>
        <dbReference type="SAM" id="Phobius"/>
    </source>
</evidence>
<dbReference type="InterPro" id="IPR011989">
    <property type="entry name" value="ARM-like"/>
</dbReference>
<evidence type="ECO:0000313" key="3">
    <source>
        <dbReference type="Proteomes" id="UP000023152"/>
    </source>
</evidence>
<comment type="caution">
    <text evidence="2">The sequence shown here is derived from an EMBL/GenBank/DDBJ whole genome shotgun (WGS) entry which is preliminary data.</text>
</comment>
<name>X6LW50_RETFI</name>
<organism evidence="2 3">
    <name type="scientific">Reticulomyxa filosa</name>
    <dbReference type="NCBI Taxonomy" id="46433"/>
    <lineage>
        <taxon>Eukaryota</taxon>
        <taxon>Sar</taxon>
        <taxon>Rhizaria</taxon>
        <taxon>Retaria</taxon>
        <taxon>Foraminifera</taxon>
        <taxon>Monothalamids</taxon>
        <taxon>Reticulomyxidae</taxon>
        <taxon>Reticulomyxa</taxon>
    </lineage>
</organism>
<reference evidence="2 3" key="1">
    <citation type="journal article" date="2013" name="Curr. Biol.">
        <title>The Genome of the Foraminiferan Reticulomyxa filosa.</title>
        <authorList>
            <person name="Glockner G."/>
            <person name="Hulsmann N."/>
            <person name="Schleicher M."/>
            <person name="Noegel A.A."/>
            <person name="Eichinger L."/>
            <person name="Gallinger C."/>
            <person name="Pawlowski J."/>
            <person name="Sierra R."/>
            <person name="Euteneuer U."/>
            <person name="Pillet L."/>
            <person name="Moustafa A."/>
            <person name="Platzer M."/>
            <person name="Groth M."/>
            <person name="Szafranski K."/>
            <person name="Schliwa M."/>
        </authorList>
    </citation>
    <scope>NUCLEOTIDE SEQUENCE [LARGE SCALE GENOMIC DNA]</scope>
</reference>
<protein>
    <submittedName>
        <fullName evidence="2">Uncharacterized protein</fullName>
    </submittedName>
</protein>
<gene>
    <name evidence="2" type="ORF">RFI_31793</name>
</gene>
<dbReference type="EMBL" id="ASPP01027939">
    <property type="protein sequence ID" value="ETO05601.1"/>
    <property type="molecule type" value="Genomic_DNA"/>
</dbReference>
<dbReference type="Proteomes" id="UP000023152">
    <property type="component" value="Unassembled WGS sequence"/>
</dbReference>
<keyword evidence="3" id="KW-1185">Reference proteome</keyword>
<accession>X6LW50</accession>
<dbReference type="SUPFAM" id="SSF48371">
    <property type="entry name" value="ARM repeat"/>
    <property type="match status" value="1"/>
</dbReference>
<dbReference type="Gene3D" id="1.25.10.10">
    <property type="entry name" value="Leucine-rich Repeat Variant"/>
    <property type="match status" value="1"/>
</dbReference>
<evidence type="ECO:0000313" key="2">
    <source>
        <dbReference type="EMBL" id="ETO05601.1"/>
    </source>
</evidence>
<keyword evidence="1" id="KW-1133">Transmembrane helix</keyword>
<proteinExistence type="predicted"/>
<sequence length="187" mass="21681">DRVVKRTISGKEMKHGVLPSYVLIAREFLYHVIFFVTSLLSMLPQLEKDLMTHGARKHILIKILKGIVELSRNAEGIQQLMNHRVIASVCPFLNSEDPDIQTCIVMVLSCCQWRYSMLKAFIRENHKVMYLLVLIICKFTENANDYTIFEFKKHDMAKSKNVLTQMSGLTSLSEWMHYSSNVSHLLF</sequence>
<keyword evidence="1" id="KW-0472">Membrane</keyword>
<feature type="transmembrane region" description="Helical" evidence="1">
    <location>
        <begin position="28"/>
        <end position="46"/>
    </location>
</feature>
<dbReference type="InterPro" id="IPR016024">
    <property type="entry name" value="ARM-type_fold"/>
</dbReference>